<keyword evidence="4" id="KW-0645">Protease</keyword>
<feature type="chain" id="PRO_5002926335" evidence="3">
    <location>
        <begin position="22"/>
        <end position="483"/>
    </location>
</feature>
<gene>
    <name evidence="4" type="primary">dacB</name>
    <name evidence="4" type="ORF">POREN0001_0770</name>
</gene>
<evidence type="ECO:0000256" key="3">
    <source>
        <dbReference type="SAM" id="SignalP"/>
    </source>
</evidence>
<dbReference type="Gene3D" id="3.40.710.10">
    <property type="entry name" value="DD-peptidase/beta-lactamase superfamily"/>
    <property type="match status" value="2"/>
</dbReference>
<feature type="signal peptide" evidence="3">
    <location>
        <begin position="1"/>
        <end position="21"/>
    </location>
</feature>
<dbReference type="EMBL" id="ACNN01000014">
    <property type="protein sequence ID" value="EEN83122.1"/>
    <property type="molecule type" value="Genomic_DNA"/>
</dbReference>
<dbReference type="eggNOG" id="COG2027">
    <property type="taxonomic scope" value="Bacteria"/>
</dbReference>
<dbReference type="STRING" id="553175.POREN0001_0770"/>
<dbReference type="Pfam" id="PF02113">
    <property type="entry name" value="Peptidase_S13"/>
    <property type="match status" value="1"/>
</dbReference>
<evidence type="ECO:0000313" key="5">
    <source>
        <dbReference type="Proteomes" id="UP000004295"/>
    </source>
</evidence>
<comment type="caution">
    <text evidence="4">The sequence shown here is derived from an EMBL/GenBank/DDBJ whole genome shotgun (WGS) entry which is preliminary data.</text>
</comment>
<dbReference type="EC" id="3.4.16.4" evidence="4"/>
<reference evidence="4 5" key="1">
    <citation type="submission" date="2009-04" db="EMBL/GenBank/DDBJ databases">
        <authorList>
            <person name="Sebastian Y."/>
            <person name="Madupu R."/>
            <person name="Durkin A.S."/>
            <person name="Torralba M."/>
            <person name="Methe B."/>
            <person name="Sutton G.G."/>
            <person name="Strausberg R.L."/>
            <person name="Nelson K.E."/>
        </authorList>
    </citation>
    <scope>NUCLEOTIDE SEQUENCE [LARGE SCALE GENOMIC DNA]</scope>
    <source>
        <strain evidence="5">ATCC 35406 / BCRC 14492 / JCM 8526 / NCTC 13058 / HG 370</strain>
    </source>
</reference>
<dbReference type="InterPro" id="IPR000667">
    <property type="entry name" value="Peptidase_S13"/>
</dbReference>
<protein>
    <submittedName>
        <fullName evidence="4">D-alanyl-D-alanine carboxypeptidase/D-alanyl-D-alanine-endopeptidase</fullName>
        <ecNumber evidence="4">3.4.16.4</ecNumber>
    </submittedName>
</protein>
<dbReference type="Proteomes" id="UP000004295">
    <property type="component" value="Unassembled WGS sequence"/>
</dbReference>
<dbReference type="NCBIfam" id="TIGR00666">
    <property type="entry name" value="PBP4"/>
    <property type="match status" value="1"/>
</dbReference>
<organism evidence="4 5">
    <name type="scientific">Porphyromonas endodontalis (strain ATCC 35406 / DSM 24491 / JCM 8526 / CCUG 16442 / BCRC 14492 / NCTC 13058 / HG 370)</name>
    <name type="common">Bacteroides endodontalis</name>
    <dbReference type="NCBI Taxonomy" id="553175"/>
    <lineage>
        <taxon>Bacteria</taxon>
        <taxon>Pseudomonadati</taxon>
        <taxon>Bacteroidota</taxon>
        <taxon>Bacteroidia</taxon>
        <taxon>Bacteroidales</taxon>
        <taxon>Porphyromonadaceae</taxon>
        <taxon>Porphyromonas</taxon>
    </lineage>
</organism>
<keyword evidence="4" id="KW-0121">Carboxypeptidase</keyword>
<dbReference type="InterPro" id="IPR012338">
    <property type="entry name" value="Beta-lactam/transpept-like"/>
</dbReference>
<keyword evidence="3" id="KW-0732">Signal</keyword>
<name>C3J9L9_POREA</name>
<evidence type="ECO:0000313" key="4">
    <source>
        <dbReference type="EMBL" id="EEN83122.1"/>
    </source>
</evidence>
<dbReference type="GO" id="GO:0009002">
    <property type="term" value="F:serine-type D-Ala-D-Ala carboxypeptidase activity"/>
    <property type="evidence" value="ECO:0007669"/>
    <property type="project" value="UniProtKB-EC"/>
</dbReference>
<dbReference type="GeneID" id="93365145"/>
<dbReference type="Gene3D" id="3.50.80.20">
    <property type="entry name" value="D-Ala-D-Ala carboxypeptidase C, peptidase S13"/>
    <property type="match status" value="1"/>
</dbReference>
<evidence type="ECO:0000256" key="1">
    <source>
        <dbReference type="ARBA" id="ARBA00006096"/>
    </source>
</evidence>
<accession>C3J9L9</accession>
<dbReference type="GO" id="GO:0000270">
    <property type="term" value="P:peptidoglycan metabolic process"/>
    <property type="evidence" value="ECO:0007669"/>
    <property type="project" value="TreeGrafter"/>
</dbReference>
<dbReference type="RefSeq" id="WP_004333113.1">
    <property type="nucleotide sequence ID" value="NZ_ACNN01000014.1"/>
</dbReference>
<comment type="similarity">
    <text evidence="1">Belongs to the peptidase S13 family.</text>
</comment>
<dbReference type="AlphaFoldDB" id="C3J9L9"/>
<dbReference type="PANTHER" id="PTHR30023:SF0">
    <property type="entry name" value="PENICILLIN-SENSITIVE CARBOXYPEPTIDASE A"/>
    <property type="match status" value="1"/>
</dbReference>
<sequence>MVLRNIFFLLLAALPLGQLVAQGVAPNPLALARVDSLIRASEESGVARYSFAVQDVSQDTLWAAYRPEELCTPASITKLVTAATALESLGADYSFCTELYMEGELKRGVLYGNLLVIGSGDPSIDSKFFEQDKERWQQSVLQTVQAKGIRRIEGNIVIDASRFERMGIHPRWAPDDRGDYYAAGVYGFNLYDNWLDLYFATGGVEDSIRLVGTYPKGVQLALDNRLKVNCKTQGWEGDGANLVEHRTLLGTLPCNRESVRVAIDLPHPPLHAARLLRATLEGQGVEILGQEEARFESSSHPRTLIGRYYSPSLRDLCREMNYRSLNHYAEALFKALVKENGATSNAAWLREQEILSNWGVTLSPKAHLYDGSGLTRANRLSAQDMVALLVGVSTKARGNTLDAFAQSLPRVGREGTVKSFMPGTSLKLYCKSGSMRGVQTYAGYLYYQRRVYAVALLANGCANRAKVRQVMQQYIEGLFPPKF</sequence>
<dbReference type="GO" id="GO:0006508">
    <property type="term" value="P:proteolysis"/>
    <property type="evidence" value="ECO:0007669"/>
    <property type="project" value="InterPro"/>
</dbReference>
<dbReference type="PANTHER" id="PTHR30023">
    <property type="entry name" value="D-ALANYL-D-ALANINE CARBOXYPEPTIDASE"/>
    <property type="match status" value="1"/>
</dbReference>
<keyword evidence="5" id="KW-1185">Reference proteome</keyword>
<keyword evidence="2 4" id="KW-0378">Hydrolase</keyword>
<proteinExistence type="inferred from homology"/>
<dbReference type="SUPFAM" id="SSF56601">
    <property type="entry name" value="beta-lactamase/transpeptidase-like"/>
    <property type="match status" value="1"/>
</dbReference>
<evidence type="ECO:0000256" key="2">
    <source>
        <dbReference type="ARBA" id="ARBA00022801"/>
    </source>
</evidence>
<dbReference type="PRINTS" id="PR00922">
    <property type="entry name" value="DADACBPTASE3"/>
</dbReference>